<name>A0A6P2BML1_9ACTN</name>
<dbReference type="PROSITE" id="PS00211">
    <property type="entry name" value="ABC_TRANSPORTER_1"/>
    <property type="match status" value="1"/>
</dbReference>
<dbReference type="PROSITE" id="PS50893">
    <property type="entry name" value="ABC_TRANSPORTER_2"/>
    <property type="match status" value="1"/>
</dbReference>
<dbReference type="InterPro" id="IPR003593">
    <property type="entry name" value="AAA+_ATPase"/>
</dbReference>
<comment type="similarity">
    <text evidence="2">Belongs to the ABC transporter superfamily.</text>
</comment>
<evidence type="ECO:0000313" key="12">
    <source>
        <dbReference type="Proteomes" id="UP000460272"/>
    </source>
</evidence>
<evidence type="ECO:0000256" key="4">
    <source>
        <dbReference type="ARBA" id="ARBA00022475"/>
    </source>
</evidence>
<dbReference type="InterPro" id="IPR050388">
    <property type="entry name" value="ABC_Ni/Peptide_Import"/>
</dbReference>
<dbReference type="OrthoDB" id="5357528at2"/>
<sequence>MPPSSFLPGERPPAEVLAIADLHVTVHSGAATALRGVSLGVQAGEIVGLVGESGSGKTLTCRAALGVLPPGVDVVQGTITFAGEDVTGLPPRRWERLHGSHIGAVFQDPASYLNPNLTIGSQVTEVLRVKRGLSRKRAHAKAIELLTAVGLHQAARVFHQIPAELSGGMLQRVMIAIAISCDPELLIADEATTALDVTIQAEIIELIKDLRDQRGLAVLFLSHDLAVIRELCDRVVVFYAGEVVEAGPVAEIIERPRHPYTQALLRVASVGDFQRRELQVIPGQPPQVGAQIAGCKFAGRCPSAIDACRAGDIALTRLGPAHEARCVRVNDPGLTAASAAAEPELARR</sequence>
<evidence type="ECO:0000259" key="10">
    <source>
        <dbReference type="PROSITE" id="PS50893"/>
    </source>
</evidence>
<dbReference type="NCBIfam" id="TIGR01727">
    <property type="entry name" value="oligo_HPY"/>
    <property type="match status" value="1"/>
</dbReference>
<dbReference type="GO" id="GO:0005886">
    <property type="term" value="C:plasma membrane"/>
    <property type="evidence" value="ECO:0007669"/>
    <property type="project" value="UniProtKB-SubCell"/>
</dbReference>
<keyword evidence="6" id="KW-0547">Nucleotide-binding</keyword>
<dbReference type="EMBL" id="RPFW01000011">
    <property type="protein sequence ID" value="TVY99856.1"/>
    <property type="molecule type" value="Genomic_DNA"/>
</dbReference>
<evidence type="ECO:0000256" key="7">
    <source>
        <dbReference type="ARBA" id="ARBA00022840"/>
    </source>
</evidence>
<dbReference type="SUPFAM" id="SSF52540">
    <property type="entry name" value="P-loop containing nucleoside triphosphate hydrolases"/>
    <property type="match status" value="1"/>
</dbReference>
<comment type="subcellular location">
    <subcellularLocation>
        <location evidence="1">Cell membrane</location>
        <topology evidence="1">Peripheral membrane protein</topology>
    </subcellularLocation>
</comment>
<dbReference type="PANTHER" id="PTHR43297:SF14">
    <property type="entry name" value="ATPASE AAA-TYPE CORE DOMAIN-CONTAINING PROTEIN"/>
    <property type="match status" value="1"/>
</dbReference>
<dbReference type="GO" id="GO:0016887">
    <property type="term" value="F:ATP hydrolysis activity"/>
    <property type="evidence" value="ECO:0007669"/>
    <property type="project" value="InterPro"/>
</dbReference>
<gene>
    <name evidence="11" type="ORF">EAS64_40135</name>
</gene>
<dbReference type="RefSeq" id="WP_145861964.1">
    <property type="nucleotide sequence ID" value="NZ_RPFW01000011.1"/>
</dbReference>
<dbReference type="Pfam" id="PF08352">
    <property type="entry name" value="oligo_HPY"/>
    <property type="match status" value="1"/>
</dbReference>
<dbReference type="InterPro" id="IPR027417">
    <property type="entry name" value="P-loop_NTPase"/>
</dbReference>
<dbReference type="Proteomes" id="UP000460272">
    <property type="component" value="Unassembled WGS sequence"/>
</dbReference>
<dbReference type="AlphaFoldDB" id="A0A6P2BML1"/>
<dbReference type="InterPro" id="IPR013563">
    <property type="entry name" value="Oligopep_ABC_C"/>
</dbReference>
<keyword evidence="3" id="KW-0813">Transport</keyword>
<evidence type="ECO:0000256" key="2">
    <source>
        <dbReference type="ARBA" id="ARBA00005417"/>
    </source>
</evidence>
<dbReference type="Pfam" id="PF00005">
    <property type="entry name" value="ABC_tran"/>
    <property type="match status" value="1"/>
</dbReference>
<dbReference type="InterPro" id="IPR017871">
    <property type="entry name" value="ABC_transporter-like_CS"/>
</dbReference>
<evidence type="ECO:0000256" key="5">
    <source>
        <dbReference type="ARBA" id="ARBA00022519"/>
    </source>
</evidence>
<dbReference type="GO" id="GO:0015833">
    <property type="term" value="P:peptide transport"/>
    <property type="evidence" value="ECO:0007669"/>
    <property type="project" value="InterPro"/>
</dbReference>
<dbReference type="PANTHER" id="PTHR43297">
    <property type="entry name" value="OLIGOPEPTIDE TRANSPORT ATP-BINDING PROTEIN APPD"/>
    <property type="match status" value="1"/>
</dbReference>
<keyword evidence="7 11" id="KW-0067">ATP-binding</keyword>
<organism evidence="11 12">
    <name type="scientific">Trebonia kvetii</name>
    <dbReference type="NCBI Taxonomy" id="2480626"/>
    <lineage>
        <taxon>Bacteria</taxon>
        <taxon>Bacillati</taxon>
        <taxon>Actinomycetota</taxon>
        <taxon>Actinomycetes</taxon>
        <taxon>Streptosporangiales</taxon>
        <taxon>Treboniaceae</taxon>
        <taxon>Trebonia</taxon>
    </lineage>
</organism>
<evidence type="ECO:0000256" key="9">
    <source>
        <dbReference type="ARBA" id="ARBA00023136"/>
    </source>
</evidence>
<reference evidence="11 12" key="1">
    <citation type="submission" date="2018-11" db="EMBL/GenBank/DDBJ databases">
        <title>Trebonia kvetii gen.nov., sp.nov., a novel acidophilic actinobacterium, and proposal of the new actinobacterial family Treboniaceae fam. nov.</title>
        <authorList>
            <person name="Rapoport D."/>
            <person name="Sagova-Mareckova M."/>
            <person name="Sedlacek I."/>
            <person name="Provaznik J."/>
            <person name="Kralova S."/>
            <person name="Pavlinic D."/>
            <person name="Benes V."/>
            <person name="Kopecky J."/>
        </authorList>
    </citation>
    <scope>NUCLEOTIDE SEQUENCE [LARGE SCALE GENOMIC DNA]</scope>
    <source>
        <strain evidence="11 12">15Tr583</strain>
    </source>
</reference>
<dbReference type="CDD" id="cd03257">
    <property type="entry name" value="ABC_NikE_OppD_transporters"/>
    <property type="match status" value="1"/>
</dbReference>
<proteinExistence type="inferred from homology"/>
<feature type="domain" description="ABC transporter" evidence="10">
    <location>
        <begin position="17"/>
        <end position="265"/>
    </location>
</feature>
<accession>A0A6P2BML1</accession>
<protein>
    <submittedName>
        <fullName evidence="11">ABC transporter ATP-binding protein</fullName>
    </submittedName>
</protein>
<evidence type="ECO:0000256" key="1">
    <source>
        <dbReference type="ARBA" id="ARBA00004202"/>
    </source>
</evidence>
<dbReference type="Gene3D" id="3.40.50.300">
    <property type="entry name" value="P-loop containing nucleotide triphosphate hydrolases"/>
    <property type="match status" value="1"/>
</dbReference>
<evidence type="ECO:0000256" key="8">
    <source>
        <dbReference type="ARBA" id="ARBA00022967"/>
    </source>
</evidence>
<dbReference type="GO" id="GO:0005524">
    <property type="term" value="F:ATP binding"/>
    <property type="evidence" value="ECO:0007669"/>
    <property type="project" value="UniProtKB-KW"/>
</dbReference>
<dbReference type="SMART" id="SM00382">
    <property type="entry name" value="AAA"/>
    <property type="match status" value="1"/>
</dbReference>
<keyword evidence="4" id="KW-1003">Cell membrane</keyword>
<evidence type="ECO:0000256" key="3">
    <source>
        <dbReference type="ARBA" id="ARBA00022448"/>
    </source>
</evidence>
<evidence type="ECO:0000313" key="11">
    <source>
        <dbReference type="EMBL" id="TVY99856.1"/>
    </source>
</evidence>
<dbReference type="InterPro" id="IPR003439">
    <property type="entry name" value="ABC_transporter-like_ATP-bd"/>
</dbReference>
<keyword evidence="5" id="KW-0997">Cell inner membrane</keyword>
<keyword evidence="9" id="KW-0472">Membrane</keyword>
<comment type="caution">
    <text evidence="11">The sequence shown here is derived from an EMBL/GenBank/DDBJ whole genome shotgun (WGS) entry which is preliminary data.</text>
</comment>
<keyword evidence="12" id="KW-1185">Reference proteome</keyword>
<dbReference type="FunFam" id="3.40.50.300:FF:000016">
    <property type="entry name" value="Oligopeptide ABC transporter ATP-binding component"/>
    <property type="match status" value="1"/>
</dbReference>
<evidence type="ECO:0000256" key="6">
    <source>
        <dbReference type="ARBA" id="ARBA00022741"/>
    </source>
</evidence>
<keyword evidence="8" id="KW-1278">Translocase</keyword>